<dbReference type="Proteomes" id="UP000704712">
    <property type="component" value="Unassembled WGS sequence"/>
</dbReference>
<sequence>MANSLETVKDNWNKFAARFTETANKRMTLQCSQHLHTHMQLDQARNVLEVAAGAGLGSLDIVQVMVDLAGNNLSGAGTDTVDIKCKEANGQDLTDVATASVDRYIASLCLQLAPGPDDLLREASRVLTADGIAGFTIWGSPERSGMFTITAAANKEMGFEENAGEHTNFAMGKDLPALRQRFAAAGFKYVQIWPYQCVVELWSGEDFATFHQEVYPLEDDELKAKRFAIVKRLADEWLAKGTPIGLETYIVLARK</sequence>
<dbReference type="Pfam" id="PF08241">
    <property type="entry name" value="Methyltransf_11"/>
    <property type="match status" value="1"/>
</dbReference>
<keyword evidence="2" id="KW-0489">Methyltransferase</keyword>
<evidence type="ECO:0000259" key="1">
    <source>
        <dbReference type="Pfam" id="PF08241"/>
    </source>
</evidence>
<reference evidence="2" key="1">
    <citation type="submission" date="2020-04" db="EMBL/GenBank/DDBJ databases">
        <title>Hybrid Assembly of Korean Phytophthora infestans isolates.</title>
        <authorList>
            <person name="Prokchorchik M."/>
            <person name="Lee Y."/>
            <person name="Seo J."/>
            <person name="Cho J.-H."/>
            <person name="Park Y.-E."/>
            <person name="Jang D.-C."/>
            <person name="Im J.-S."/>
            <person name="Choi J.-G."/>
            <person name="Park H.-J."/>
            <person name="Lee G.-B."/>
            <person name="Lee Y.-G."/>
            <person name="Hong S.-Y."/>
            <person name="Cho K."/>
            <person name="Sohn K.H."/>
        </authorList>
    </citation>
    <scope>NUCLEOTIDE SEQUENCE</scope>
    <source>
        <strain evidence="2">KR_1_A1</strain>
        <strain evidence="3">KR_2_A2</strain>
    </source>
</reference>
<accession>A0A833WG62</accession>
<gene>
    <name evidence="2" type="ORF">GN244_ATG06951</name>
    <name evidence="3" type="ORF">GN958_ATG02802</name>
</gene>
<dbReference type="EMBL" id="JAACNO010000374">
    <property type="protein sequence ID" value="KAF4147992.1"/>
    <property type="molecule type" value="Genomic_DNA"/>
</dbReference>
<evidence type="ECO:0000313" key="4">
    <source>
        <dbReference type="Proteomes" id="UP000602510"/>
    </source>
</evidence>
<dbReference type="Proteomes" id="UP000602510">
    <property type="component" value="Unassembled WGS sequence"/>
</dbReference>
<dbReference type="GO" id="GO:0032259">
    <property type="term" value="P:methylation"/>
    <property type="evidence" value="ECO:0007669"/>
    <property type="project" value="UniProtKB-KW"/>
</dbReference>
<comment type="caution">
    <text evidence="2">The sequence shown here is derived from an EMBL/GenBank/DDBJ whole genome shotgun (WGS) entry which is preliminary data.</text>
</comment>
<dbReference type="Gene3D" id="3.40.50.150">
    <property type="entry name" value="Vaccinia Virus protein VP39"/>
    <property type="match status" value="1"/>
</dbReference>
<dbReference type="GO" id="GO:0008757">
    <property type="term" value="F:S-adenosylmethionine-dependent methyltransferase activity"/>
    <property type="evidence" value="ECO:0007669"/>
    <property type="project" value="InterPro"/>
</dbReference>
<keyword evidence="4" id="KW-1185">Reference proteome</keyword>
<organism evidence="2 4">
    <name type="scientific">Phytophthora infestans</name>
    <name type="common">Potato late blight agent</name>
    <name type="synonym">Botrytis infestans</name>
    <dbReference type="NCBI Taxonomy" id="4787"/>
    <lineage>
        <taxon>Eukaryota</taxon>
        <taxon>Sar</taxon>
        <taxon>Stramenopiles</taxon>
        <taxon>Oomycota</taxon>
        <taxon>Peronosporomycetes</taxon>
        <taxon>Peronosporales</taxon>
        <taxon>Peronosporaceae</taxon>
        <taxon>Phytophthora</taxon>
    </lineage>
</organism>
<protein>
    <submittedName>
        <fullName evidence="2">Methyltransferase domain</fullName>
    </submittedName>
</protein>
<evidence type="ECO:0000313" key="3">
    <source>
        <dbReference type="EMBL" id="KAF4147992.1"/>
    </source>
</evidence>
<proteinExistence type="predicted"/>
<keyword evidence="2" id="KW-0808">Transferase</keyword>
<dbReference type="InterPro" id="IPR029063">
    <property type="entry name" value="SAM-dependent_MTases_sf"/>
</dbReference>
<feature type="domain" description="Methyltransferase type 11" evidence="1">
    <location>
        <begin position="56"/>
        <end position="133"/>
    </location>
</feature>
<dbReference type="AlphaFoldDB" id="A0A833WG62"/>
<dbReference type="SUPFAM" id="SSF53335">
    <property type="entry name" value="S-adenosyl-L-methionine-dependent methyltransferases"/>
    <property type="match status" value="1"/>
</dbReference>
<name>A0A833WG62_PHYIN</name>
<evidence type="ECO:0000313" key="2">
    <source>
        <dbReference type="EMBL" id="KAF4040908.1"/>
    </source>
</evidence>
<dbReference type="EMBL" id="WSZM01000135">
    <property type="protein sequence ID" value="KAF4040908.1"/>
    <property type="molecule type" value="Genomic_DNA"/>
</dbReference>
<dbReference type="InterPro" id="IPR013216">
    <property type="entry name" value="Methyltransf_11"/>
</dbReference>